<evidence type="ECO:0008006" key="4">
    <source>
        <dbReference type="Google" id="ProtNLM"/>
    </source>
</evidence>
<comment type="caution">
    <text evidence="2">The sequence shown here is derived from an EMBL/GenBank/DDBJ whole genome shotgun (WGS) entry which is preliminary data.</text>
</comment>
<feature type="signal peptide" evidence="1">
    <location>
        <begin position="1"/>
        <end position="34"/>
    </location>
</feature>
<dbReference type="InterPro" id="IPR029052">
    <property type="entry name" value="Metallo-depent_PP-like"/>
</dbReference>
<proteinExistence type="predicted"/>
<evidence type="ECO:0000256" key="1">
    <source>
        <dbReference type="SAM" id="SignalP"/>
    </source>
</evidence>
<name>A0A5M8BFT4_9BURK</name>
<dbReference type="Gene3D" id="3.60.21.10">
    <property type="match status" value="1"/>
</dbReference>
<dbReference type="AlphaFoldDB" id="A0A5M8BFT4"/>
<gene>
    <name evidence="2" type="ORF">F1599_01295</name>
</gene>
<dbReference type="RefSeq" id="WP_150081866.1">
    <property type="nucleotide sequence ID" value="NZ_VWRN01000005.1"/>
</dbReference>
<dbReference type="EMBL" id="VWRN01000005">
    <property type="protein sequence ID" value="KAA6133281.1"/>
    <property type="molecule type" value="Genomic_DNA"/>
</dbReference>
<keyword evidence="3" id="KW-1185">Reference proteome</keyword>
<feature type="chain" id="PRO_5024349531" description="Transmembrane protein" evidence="1">
    <location>
        <begin position="35"/>
        <end position="371"/>
    </location>
</feature>
<dbReference type="Proteomes" id="UP000324324">
    <property type="component" value="Unassembled WGS sequence"/>
</dbReference>
<accession>A0A5M8BFT4</accession>
<dbReference type="SUPFAM" id="SSF56300">
    <property type="entry name" value="Metallo-dependent phosphatases"/>
    <property type="match status" value="1"/>
</dbReference>
<reference evidence="2 3" key="1">
    <citation type="submission" date="2019-09" db="EMBL/GenBank/DDBJ databases">
        <title>Isolation of a novel species in the genus Cupriavidus from patients with sepsis using whole genome sequencing.</title>
        <authorList>
            <person name="Kweon O.J."/>
            <person name="Lee M.-K."/>
        </authorList>
    </citation>
    <scope>NUCLEOTIDE SEQUENCE [LARGE SCALE GENOMIC DNA]</scope>
    <source>
        <strain evidence="2 3">MKL-01</strain>
    </source>
</reference>
<evidence type="ECO:0000313" key="2">
    <source>
        <dbReference type="EMBL" id="KAA6133281.1"/>
    </source>
</evidence>
<organism evidence="2 3">
    <name type="scientific">Cupriavidus cauae</name>
    <dbReference type="NCBI Taxonomy" id="2608999"/>
    <lineage>
        <taxon>Bacteria</taxon>
        <taxon>Pseudomonadati</taxon>
        <taxon>Pseudomonadota</taxon>
        <taxon>Betaproteobacteria</taxon>
        <taxon>Burkholderiales</taxon>
        <taxon>Burkholderiaceae</taxon>
        <taxon>Cupriavidus</taxon>
    </lineage>
</organism>
<sequence length="371" mass="40884">MTMASARRRAPWCRPLLALGLAAALLGAWATQSAATVQPVAARALSAEGKPGGKTGDKASGKAVDSRLVRIALIADLPQWPDAEAPTQQLLDNLAQRKLAFVIHAGGIKGDTESCADAMLAGRLRLLDQSPLPLVYIPGETDWAECEQAINGSFDPDERLARLRELAFPDDDSLGQRKLRLIRQSDQAKFRSYRENVRWTAGKVLLVGMNVPDDNNHYRTEAGRNGEFEDRREANRQWLARAFSAAEQESLDGIVLVIHGDPQFGNGWEKRGKPTLLDGFLRHRQRDGYLEFKRQLRELVSDYRGQVLLIHSSIGGFGIDTPLRDAKGKTIRSFTRVALPVGSPKQWTELTISPDSRSLFSVALQDGAGKN</sequence>
<keyword evidence="1" id="KW-0732">Signal</keyword>
<protein>
    <recommendedName>
        <fullName evidence="4">Transmembrane protein</fullName>
    </recommendedName>
</protein>
<evidence type="ECO:0000313" key="3">
    <source>
        <dbReference type="Proteomes" id="UP000324324"/>
    </source>
</evidence>